<accession>A0A0F9H865</accession>
<reference evidence="1" key="1">
    <citation type="journal article" date="2015" name="Nature">
        <title>Complex archaea that bridge the gap between prokaryotes and eukaryotes.</title>
        <authorList>
            <person name="Spang A."/>
            <person name="Saw J.H."/>
            <person name="Jorgensen S.L."/>
            <person name="Zaremba-Niedzwiedzka K."/>
            <person name="Martijn J."/>
            <person name="Lind A.E."/>
            <person name="van Eijk R."/>
            <person name="Schleper C."/>
            <person name="Guy L."/>
            <person name="Ettema T.J."/>
        </authorList>
    </citation>
    <scope>NUCLEOTIDE SEQUENCE</scope>
</reference>
<comment type="caution">
    <text evidence="1">The sequence shown here is derived from an EMBL/GenBank/DDBJ whole genome shotgun (WGS) entry which is preliminary data.</text>
</comment>
<organism evidence="1">
    <name type="scientific">marine sediment metagenome</name>
    <dbReference type="NCBI Taxonomy" id="412755"/>
    <lineage>
        <taxon>unclassified sequences</taxon>
        <taxon>metagenomes</taxon>
        <taxon>ecological metagenomes</taxon>
    </lineage>
</organism>
<dbReference type="AlphaFoldDB" id="A0A0F9H865"/>
<protein>
    <submittedName>
        <fullName evidence="1">Uncharacterized protein</fullName>
    </submittedName>
</protein>
<sequence>MKDCIETIKYKGYKINIYQDDCTESPREWDNLGNMICFHSRYNLGDKHNHSREELLEIIKRKDIIALPLYLYDHSGITINTSEFSCRWDSGQVGYIYVDFEAIKKEWKVKKVSKKLKAKIEKILNSEVNAYDEYIRGNIYGFMIEDENEDEEGGCWGYYGYEWEENGLLDSAKDEIKEIIKIKKDILDNVASQSM</sequence>
<name>A0A0F9H865_9ZZZZ</name>
<dbReference type="EMBL" id="LAZR01015815">
    <property type="protein sequence ID" value="KKM07245.1"/>
    <property type="molecule type" value="Genomic_DNA"/>
</dbReference>
<proteinExistence type="predicted"/>
<gene>
    <name evidence="1" type="ORF">LCGC14_1735770</name>
</gene>
<evidence type="ECO:0000313" key="1">
    <source>
        <dbReference type="EMBL" id="KKM07245.1"/>
    </source>
</evidence>